<keyword evidence="1" id="KW-0676">Redox-active center</keyword>
<dbReference type="EMBL" id="OBEN01000006">
    <property type="protein sequence ID" value="SNZ14818.1"/>
    <property type="molecule type" value="Genomic_DNA"/>
</dbReference>
<dbReference type="PROSITE" id="PS51352">
    <property type="entry name" value="THIOREDOXIN_2"/>
    <property type="match status" value="1"/>
</dbReference>
<evidence type="ECO:0000313" key="4">
    <source>
        <dbReference type="Proteomes" id="UP000218627"/>
    </source>
</evidence>
<sequence length="159" mass="18303">MRLNVGDKALDFTLFSYSGERYSLYETPGYVVLVFYKVTCPTCQLTLPFVERLYKLYGDKITFYGIVQDGPKDAEDFAKKYSLTFPQLLDYPDYKVSESYSVEVVPTIYLVNEEKIVEFVSSSFVRKELEDLIRKLSSVAQSPYQDIFEGTQVPVFKPG</sequence>
<dbReference type="InterPro" id="IPR036249">
    <property type="entry name" value="Thioredoxin-like_sf"/>
</dbReference>
<dbReference type="AlphaFoldDB" id="A0A285P056"/>
<dbReference type="PROSITE" id="PS00194">
    <property type="entry name" value="THIOREDOXIN_1"/>
    <property type="match status" value="1"/>
</dbReference>
<dbReference type="InterPro" id="IPR000866">
    <property type="entry name" value="AhpC/TSA"/>
</dbReference>
<dbReference type="Pfam" id="PF00578">
    <property type="entry name" value="AhpC-TSA"/>
    <property type="match status" value="1"/>
</dbReference>
<dbReference type="GO" id="GO:0016491">
    <property type="term" value="F:oxidoreductase activity"/>
    <property type="evidence" value="ECO:0007669"/>
    <property type="project" value="InterPro"/>
</dbReference>
<keyword evidence="4" id="KW-1185">Reference proteome</keyword>
<protein>
    <submittedName>
        <fullName evidence="3">Peroxiredoxin</fullName>
    </submittedName>
</protein>
<dbReference type="PANTHER" id="PTHR42852:SF13">
    <property type="entry name" value="PROTEIN DIPZ"/>
    <property type="match status" value="1"/>
</dbReference>
<dbReference type="InterPro" id="IPR013766">
    <property type="entry name" value="Thioredoxin_domain"/>
</dbReference>
<accession>A0A285P056</accession>
<dbReference type="Gene3D" id="3.40.30.10">
    <property type="entry name" value="Glutaredoxin"/>
    <property type="match status" value="1"/>
</dbReference>
<gene>
    <name evidence="3" type="ORF">SAMN06265353_1218</name>
</gene>
<name>A0A285P056_9AQUI</name>
<feature type="domain" description="Thioredoxin" evidence="2">
    <location>
        <begin position="3"/>
        <end position="138"/>
    </location>
</feature>
<dbReference type="CDD" id="cd02966">
    <property type="entry name" value="TlpA_like_family"/>
    <property type="match status" value="1"/>
</dbReference>
<dbReference type="InterPro" id="IPR017937">
    <property type="entry name" value="Thioredoxin_CS"/>
</dbReference>
<dbReference type="Proteomes" id="UP000218627">
    <property type="component" value="Unassembled WGS sequence"/>
</dbReference>
<evidence type="ECO:0000259" key="2">
    <source>
        <dbReference type="PROSITE" id="PS51352"/>
    </source>
</evidence>
<dbReference type="PANTHER" id="PTHR42852">
    <property type="entry name" value="THIOL:DISULFIDE INTERCHANGE PROTEIN DSBE"/>
    <property type="match status" value="1"/>
</dbReference>
<evidence type="ECO:0000313" key="3">
    <source>
        <dbReference type="EMBL" id="SNZ14818.1"/>
    </source>
</evidence>
<proteinExistence type="predicted"/>
<dbReference type="GO" id="GO:0016209">
    <property type="term" value="F:antioxidant activity"/>
    <property type="evidence" value="ECO:0007669"/>
    <property type="project" value="InterPro"/>
</dbReference>
<organism evidence="3 4">
    <name type="scientific">Hydrogenobacter hydrogenophilus</name>
    <dbReference type="NCBI Taxonomy" id="35835"/>
    <lineage>
        <taxon>Bacteria</taxon>
        <taxon>Pseudomonadati</taxon>
        <taxon>Aquificota</taxon>
        <taxon>Aquificia</taxon>
        <taxon>Aquificales</taxon>
        <taxon>Aquificaceae</taxon>
        <taxon>Hydrogenobacter</taxon>
    </lineage>
</organism>
<evidence type="ECO:0000256" key="1">
    <source>
        <dbReference type="ARBA" id="ARBA00023284"/>
    </source>
</evidence>
<dbReference type="OrthoDB" id="25753at2"/>
<dbReference type="SUPFAM" id="SSF52833">
    <property type="entry name" value="Thioredoxin-like"/>
    <property type="match status" value="1"/>
</dbReference>
<dbReference type="RefSeq" id="WP_096602425.1">
    <property type="nucleotide sequence ID" value="NZ_OBEN01000006.1"/>
</dbReference>
<reference evidence="4" key="1">
    <citation type="submission" date="2017-09" db="EMBL/GenBank/DDBJ databases">
        <authorList>
            <person name="Varghese N."/>
            <person name="Submissions S."/>
        </authorList>
    </citation>
    <scope>NUCLEOTIDE SEQUENCE [LARGE SCALE GENOMIC DNA]</scope>
    <source>
        <strain evidence="4">DSM 2913</strain>
    </source>
</reference>
<dbReference type="InterPro" id="IPR050553">
    <property type="entry name" value="Thioredoxin_ResA/DsbE_sf"/>
</dbReference>